<dbReference type="SUPFAM" id="SSF54909">
    <property type="entry name" value="Dimeric alpha+beta barrel"/>
    <property type="match status" value="1"/>
</dbReference>
<dbReference type="EMBL" id="CP003179">
    <property type="protein sequence ID" value="AEW05290.1"/>
    <property type="molecule type" value="Genomic_DNA"/>
</dbReference>
<evidence type="ECO:0000313" key="4">
    <source>
        <dbReference type="Proteomes" id="UP000005439"/>
    </source>
</evidence>
<organism evidence="3 4">
    <name type="scientific">Sulfobacillus acidophilus (strain ATCC 700253 / DSM 10332 / NAL)</name>
    <dbReference type="NCBI Taxonomy" id="679936"/>
    <lineage>
        <taxon>Bacteria</taxon>
        <taxon>Bacillati</taxon>
        <taxon>Bacillota</taxon>
        <taxon>Clostridia</taxon>
        <taxon>Eubacteriales</taxon>
        <taxon>Clostridiales Family XVII. Incertae Sedis</taxon>
        <taxon>Sulfobacillus</taxon>
    </lineage>
</organism>
<dbReference type="Proteomes" id="UP000005439">
    <property type="component" value="Chromosome"/>
</dbReference>
<sequence length="90" mass="10009">MLYVAWLSIIDPALNQQIRPAHLAYLNELYKKGQVVMAGPFPDGSGGLVIYRANSEDEARTLAEQDPVVAQKARTLTLKTWSPLDFPLPQ</sequence>
<name>G8U041_SULAD</name>
<dbReference type="AlphaFoldDB" id="G8U041"/>
<evidence type="ECO:0000313" key="3">
    <source>
        <dbReference type="EMBL" id="AEW05290.1"/>
    </source>
</evidence>
<dbReference type="InterPro" id="IPR005545">
    <property type="entry name" value="YCII"/>
</dbReference>
<dbReference type="PANTHER" id="PTHR37828:SF1">
    <property type="entry name" value="YCII-RELATED DOMAIN-CONTAINING PROTEIN"/>
    <property type="match status" value="1"/>
</dbReference>
<accession>G8U041</accession>
<dbReference type="InterPro" id="IPR011008">
    <property type="entry name" value="Dimeric_a/b-barrel"/>
</dbReference>
<dbReference type="STRING" id="679936.Sulac_1797"/>
<gene>
    <name evidence="3" type="ordered locus">Sulac_1797</name>
</gene>
<reference evidence="4" key="1">
    <citation type="submission" date="2011-12" db="EMBL/GenBank/DDBJ databases">
        <title>The complete genome of chromosome of Sulfobacillus acidophilus DSM 10332.</title>
        <authorList>
            <person name="Lucas S."/>
            <person name="Han J."/>
            <person name="Lapidus A."/>
            <person name="Bruce D."/>
            <person name="Goodwin L."/>
            <person name="Pitluck S."/>
            <person name="Peters L."/>
            <person name="Kyrpides N."/>
            <person name="Mavromatis K."/>
            <person name="Ivanova N."/>
            <person name="Mikhailova N."/>
            <person name="Chertkov O."/>
            <person name="Saunders E."/>
            <person name="Detter J.C."/>
            <person name="Tapia R."/>
            <person name="Han C."/>
            <person name="Land M."/>
            <person name="Hauser L."/>
            <person name="Markowitz V."/>
            <person name="Cheng J.-F."/>
            <person name="Hugenholtz P."/>
            <person name="Woyke T."/>
            <person name="Wu D."/>
            <person name="Pukall R."/>
            <person name="Gehrich-Schroeter G."/>
            <person name="Schneider S."/>
            <person name="Klenk H.-P."/>
            <person name="Eisen J.A."/>
        </authorList>
    </citation>
    <scope>NUCLEOTIDE SEQUENCE [LARGE SCALE GENOMIC DNA]</scope>
    <source>
        <strain evidence="4">ATCC 700253 / DSM 10332 / NAL</strain>
    </source>
</reference>
<dbReference type="PANTHER" id="PTHR37828">
    <property type="entry name" value="GSR2449 PROTEIN"/>
    <property type="match status" value="1"/>
</dbReference>
<protein>
    <submittedName>
        <fullName evidence="3">YCII-related protein</fullName>
    </submittedName>
</protein>
<dbReference type="Pfam" id="PF03795">
    <property type="entry name" value="YCII"/>
    <property type="match status" value="1"/>
</dbReference>
<proteinExistence type="inferred from homology"/>
<dbReference type="KEGG" id="sap:Sulac_1797"/>
<evidence type="ECO:0000256" key="1">
    <source>
        <dbReference type="ARBA" id="ARBA00007689"/>
    </source>
</evidence>
<feature type="domain" description="YCII-related" evidence="2">
    <location>
        <begin position="1"/>
        <end position="73"/>
    </location>
</feature>
<dbReference type="Gene3D" id="3.30.70.1060">
    <property type="entry name" value="Dimeric alpha+beta barrel"/>
    <property type="match status" value="1"/>
</dbReference>
<keyword evidence="4" id="KW-1185">Reference proteome</keyword>
<evidence type="ECO:0000259" key="2">
    <source>
        <dbReference type="Pfam" id="PF03795"/>
    </source>
</evidence>
<dbReference type="HOGENOM" id="CLU_110355_7_1_9"/>
<reference evidence="3 4" key="2">
    <citation type="journal article" date="2012" name="Stand. Genomic Sci.">
        <title>Complete genome sequence of the moderately thermophilic mineral-sulfide-oxidizing firmicute Sulfobacillus acidophilus type strain (NAL(T)).</title>
        <authorList>
            <person name="Anderson I."/>
            <person name="Chertkov O."/>
            <person name="Chen A."/>
            <person name="Saunders E."/>
            <person name="Lapidus A."/>
            <person name="Nolan M."/>
            <person name="Lucas S."/>
            <person name="Hammon N."/>
            <person name="Deshpande S."/>
            <person name="Cheng J.F."/>
            <person name="Han C."/>
            <person name="Tapia R."/>
            <person name="Goodwin L.A."/>
            <person name="Pitluck S."/>
            <person name="Liolios K."/>
            <person name="Pagani I."/>
            <person name="Ivanova N."/>
            <person name="Mikhailova N."/>
            <person name="Pati A."/>
            <person name="Palaniappan K."/>
            <person name="Land M."/>
            <person name="Pan C."/>
            <person name="Rohde M."/>
            <person name="Pukall R."/>
            <person name="Goker M."/>
            <person name="Detter J.C."/>
            <person name="Woyke T."/>
            <person name="Bristow J."/>
            <person name="Eisen J.A."/>
            <person name="Markowitz V."/>
            <person name="Hugenholtz P."/>
            <person name="Kyrpides N.C."/>
            <person name="Klenk H.P."/>
            <person name="Mavromatis K."/>
        </authorList>
    </citation>
    <scope>NUCLEOTIDE SEQUENCE [LARGE SCALE GENOMIC DNA]</scope>
    <source>
        <strain evidence="4">ATCC 700253 / DSM 10332 / NAL</strain>
    </source>
</reference>
<dbReference type="PATRIC" id="fig|679936.5.peg.1862"/>
<comment type="similarity">
    <text evidence="1">Belongs to the YciI family.</text>
</comment>